<dbReference type="CDD" id="cd17535">
    <property type="entry name" value="REC_NarL-like"/>
    <property type="match status" value="1"/>
</dbReference>
<dbReference type="GO" id="GO:0006355">
    <property type="term" value="P:regulation of DNA-templated transcription"/>
    <property type="evidence" value="ECO:0007669"/>
    <property type="project" value="InterPro"/>
</dbReference>
<dbReference type="GO" id="GO:0000160">
    <property type="term" value="P:phosphorelay signal transduction system"/>
    <property type="evidence" value="ECO:0007669"/>
    <property type="project" value="InterPro"/>
</dbReference>
<dbReference type="Pfam" id="PF00072">
    <property type="entry name" value="Response_reg"/>
    <property type="match status" value="1"/>
</dbReference>
<evidence type="ECO:0000256" key="2">
    <source>
        <dbReference type="ARBA" id="ARBA00023015"/>
    </source>
</evidence>
<keyword evidence="3 8" id="KW-0238">DNA-binding</keyword>
<gene>
    <name evidence="8" type="ORF">UG56_022690</name>
</gene>
<comment type="caution">
    <text evidence="8">The sequence shown here is derived from an EMBL/GenBank/DDBJ whole genome shotgun (WGS) entry which is preliminary data.</text>
</comment>
<dbReference type="RefSeq" id="WP_045551475.1">
    <property type="nucleotide sequence ID" value="NZ_JZDQ02000038.1"/>
</dbReference>
<dbReference type="SUPFAM" id="SSF46894">
    <property type="entry name" value="C-terminal effector domain of the bipartite response regulators"/>
    <property type="match status" value="1"/>
</dbReference>
<feature type="domain" description="Response regulatory" evidence="7">
    <location>
        <begin position="4"/>
        <end position="122"/>
    </location>
</feature>
<dbReference type="InterPro" id="IPR001789">
    <property type="entry name" value="Sig_transdc_resp-reg_receiver"/>
</dbReference>
<dbReference type="PANTHER" id="PTHR43214">
    <property type="entry name" value="TWO-COMPONENT RESPONSE REGULATOR"/>
    <property type="match status" value="1"/>
</dbReference>
<evidence type="ECO:0000256" key="5">
    <source>
        <dbReference type="PROSITE-ProRule" id="PRU00169"/>
    </source>
</evidence>
<proteinExistence type="predicted"/>
<keyword evidence="9" id="KW-1185">Reference proteome</keyword>
<evidence type="ECO:0000256" key="4">
    <source>
        <dbReference type="ARBA" id="ARBA00023163"/>
    </source>
</evidence>
<dbReference type="Gene3D" id="3.40.50.2300">
    <property type="match status" value="1"/>
</dbReference>
<evidence type="ECO:0000313" key="9">
    <source>
        <dbReference type="Proteomes" id="UP000033772"/>
    </source>
</evidence>
<evidence type="ECO:0000256" key="1">
    <source>
        <dbReference type="ARBA" id="ARBA00022553"/>
    </source>
</evidence>
<dbReference type="Pfam" id="PF00196">
    <property type="entry name" value="GerE"/>
    <property type="match status" value="1"/>
</dbReference>
<dbReference type="GO" id="GO:0003677">
    <property type="term" value="F:DNA binding"/>
    <property type="evidence" value="ECO:0007669"/>
    <property type="project" value="UniProtKB-KW"/>
</dbReference>
<sequence>MTVTLLVADDQVLIRSAVVQLLRSSGEIDVVGEAVNGREAVRLARELHPDVVLMDIRMPVMDGIEATSTIRADPGLEGTRVLILTTFEEDEYLLAALRAGADGFIGKGAEPDEIVRGVRAVRDGESLLSPAATRSLIGRYLKIDRTVAPTGRYDARRLEELTPREREILVLVAGGLSNQEIADELVISPFTAKTHVNNMMTKLDAPGRAQLVIWAYESGLVTPGS</sequence>
<keyword evidence="4" id="KW-0804">Transcription</keyword>
<dbReference type="PROSITE" id="PS50110">
    <property type="entry name" value="RESPONSE_REGULATORY"/>
    <property type="match status" value="1"/>
</dbReference>
<organism evidence="8 9">
    <name type="scientific">Nocardioides luteus</name>
    <dbReference type="NCBI Taxonomy" id="1844"/>
    <lineage>
        <taxon>Bacteria</taxon>
        <taxon>Bacillati</taxon>
        <taxon>Actinomycetota</taxon>
        <taxon>Actinomycetes</taxon>
        <taxon>Propionibacteriales</taxon>
        <taxon>Nocardioidaceae</taxon>
        <taxon>Nocardioides</taxon>
    </lineage>
</organism>
<dbReference type="SUPFAM" id="SSF52172">
    <property type="entry name" value="CheY-like"/>
    <property type="match status" value="1"/>
</dbReference>
<name>A0A1J4MYZ7_9ACTN</name>
<dbReference type="Proteomes" id="UP000033772">
    <property type="component" value="Unassembled WGS sequence"/>
</dbReference>
<dbReference type="InterPro" id="IPR000792">
    <property type="entry name" value="Tscrpt_reg_LuxR_C"/>
</dbReference>
<evidence type="ECO:0000256" key="3">
    <source>
        <dbReference type="ARBA" id="ARBA00023125"/>
    </source>
</evidence>
<dbReference type="InterPro" id="IPR058245">
    <property type="entry name" value="NreC/VraR/RcsB-like_REC"/>
</dbReference>
<accession>A0A1J4MYZ7</accession>
<protein>
    <submittedName>
        <fullName evidence="8">DNA-binding response regulator</fullName>
    </submittedName>
</protein>
<dbReference type="InterPro" id="IPR011006">
    <property type="entry name" value="CheY-like_superfamily"/>
</dbReference>
<dbReference type="OrthoDB" id="9808843at2"/>
<keyword evidence="1 5" id="KW-0597">Phosphoprotein</keyword>
<evidence type="ECO:0000313" key="8">
    <source>
        <dbReference type="EMBL" id="OIJ24490.1"/>
    </source>
</evidence>
<dbReference type="EMBL" id="JZDQ02000038">
    <property type="protein sequence ID" value="OIJ24490.1"/>
    <property type="molecule type" value="Genomic_DNA"/>
</dbReference>
<feature type="modified residue" description="4-aspartylphosphate" evidence="5">
    <location>
        <position position="55"/>
    </location>
</feature>
<evidence type="ECO:0000259" key="7">
    <source>
        <dbReference type="PROSITE" id="PS50110"/>
    </source>
</evidence>
<dbReference type="InterPro" id="IPR039420">
    <property type="entry name" value="WalR-like"/>
</dbReference>
<dbReference type="STRING" id="1844.UG56_022690"/>
<dbReference type="PRINTS" id="PR00038">
    <property type="entry name" value="HTHLUXR"/>
</dbReference>
<dbReference type="PANTHER" id="PTHR43214:SF24">
    <property type="entry name" value="TRANSCRIPTIONAL REGULATORY PROTEIN NARL-RELATED"/>
    <property type="match status" value="1"/>
</dbReference>
<dbReference type="SMART" id="SM00421">
    <property type="entry name" value="HTH_LUXR"/>
    <property type="match status" value="1"/>
</dbReference>
<keyword evidence="2" id="KW-0805">Transcription regulation</keyword>
<dbReference type="CDD" id="cd06170">
    <property type="entry name" value="LuxR_C_like"/>
    <property type="match status" value="1"/>
</dbReference>
<feature type="domain" description="HTH luxR-type" evidence="6">
    <location>
        <begin position="154"/>
        <end position="219"/>
    </location>
</feature>
<dbReference type="AlphaFoldDB" id="A0A1J4MYZ7"/>
<dbReference type="SMART" id="SM00448">
    <property type="entry name" value="REC"/>
    <property type="match status" value="1"/>
</dbReference>
<reference evidence="8" key="1">
    <citation type="submission" date="2016-10" db="EMBL/GenBank/DDBJ databases">
        <title>Draft Genome Sequence of Nocardioides luteus Strain BAFB, an Alkane-Degrading Bacterium Isolated from JP-7 Polluted Soil.</title>
        <authorList>
            <person name="Brown L."/>
            <person name="Ruiz O.N."/>
            <person name="Gunasekera T."/>
        </authorList>
    </citation>
    <scope>NUCLEOTIDE SEQUENCE [LARGE SCALE GENOMIC DNA]</scope>
    <source>
        <strain evidence="8">BAFB</strain>
    </source>
</reference>
<evidence type="ECO:0000259" key="6">
    <source>
        <dbReference type="PROSITE" id="PS50043"/>
    </source>
</evidence>
<dbReference type="InterPro" id="IPR016032">
    <property type="entry name" value="Sig_transdc_resp-reg_C-effctor"/>
</dbReference>
<dbReference type="PROSITE" id="PS50043">
    <property type="entry name" value="HTH_LUXR_2"/>
    <property type="match status" value="1"/>
</dbReference>